<evidence type="ECO:0000313" key="1">
    <source>
        <dbReference type="EMBL" id="MBW0463525.1"/>
    </source>
</evidence>
<sequence>MRIGILTPYGDFEHRILSSAFPILDVIETKFRNPTTMLSTQALCLLLFGSYQVIAPCGVCGAASSTLTLRSSCVAEVKCATASCENICKVSTSCTEQGTAIYENCAVGGDHWWKLHKFVCNSHQQQVAYCLECEECITDQG</sequence>
<reference evidence="1" key="1">
    <citation type="submission" date="2021-03" db="EMBL/GenBank/DDBJ databases">
        <title>Draft genome sequence of rust myrtle Austropuccinia psidii MF-1, a brazilian biotype.</title>
        <authorList>
            <person name="Quecine M.C."/>
            <person name="Pachon D.M.R."/>
            <person name="Bonatelli M.L."/>
            <person name="Correr F.H."/>
            <person name="Franceschini L.M."/>
            <person name="Leite T.F."/>
            <person name="Margarido G.R.A."/>
            <person name="Almeida C.A."/>
            <person name="Ferrarezi J.A."/>
            <person name="Labate C.A."/>
        </authorList>
    </citation>
    <scope>NUCLEOTIDE SEQUENCE</scope>
    <source>
        <strain evidence="1">MF-1</strain>
    </source>
</reference>
<dbReference type="AlphaFoldDB" id="A0A9Q3GDP5"/>
<organism evidence="1 2">
    <name type="scientific">Austropuccinia psidii MF-1</name>
    <dbReference type="NCBI Taxonomy" id="1389203"/>
    <lineage>
        <taxon>Eukaryota</taxon>
        <taxon>Fungi</taxon>
        <taxon>Dikarya</taxon>
        <taxon>Basidiomycota</taxon>
        <taxon>Pucciniomycotina</taxon>
        <taxon>Pucciniomycetes</taxon>
        <taxon>Pucciniales</taxon>
        <taxon>Sphaerophragmiaceae</taxon>
        <taxon>Austropuccinia</taxon>
    </lineage>
</organism>
<protein>
    <submittedName>
        <fullName evidence="1">Uncharacterized protein</fullName>
    </submittedName>
</protein>
<dbReference type="EMBL" id="AVOT02000573">
    <property type="protein sequence ID" value="MBW0463525.1"/>
    <property type="molecule type" value="Genomic_DNA"/>
</dbReference>
<accession>A0A9Q3GDP5</accession>
<gene>
    <name evidence="1" type="ORF">O181_003240</name>
</gene>
<name>A0A9Q3GDP5_9BASI</name>
<proteinExistence type="predicted"/>
<keyword evidence="2" id="KW-1185">Reference proteome</keyword>
<dbReference type="Proteomes" id="UP000765509">
    <property type="component" value="Unassembled WGS sequence"/>
</dbReference>
<evidence type="ECO:0000313" key="2">
    <source>
        <dbReference type="Proteomes" id="UP000765509"/>
    </source>
</evidence>
<comment type="caution">
    <text evidence="1">The sequence shown here is derived from an EMBL/GenBank/DDBJ whole genome shotgun (WGS) entry which is preliminary data.</text>
</comment>